<dbReference type="EMBL" id="JBIRYI010000002">
    <property type="protein sequence ID" value="MFI2486118.1"/>
    <property type="molecule type" value="Genomic_DNA"/>
</dbReference>
<keyword evidence="2" id="KW-1185">Reference proteome</keyword>
<protein>
    <recommendedName>
        <fullName evidence="3">Nucleotidyltransferase domain-containing protein</fullName>
    </recommendedName>
</protein>
<comment type="caution">
    <text evidence="1">The sequence shown here is derived from an EMBL/GenBank/DDBJ whole genome shotgun (WGS) entry which is preliminary data.</text>
</comment>
<dbReference type="RefSeq" id="WP_397401767.1">
    <property type="nucleotide sequence ID" value="NZ_JBIRYI010000002.1"/>
</dbReference>
<gene>
    <name evidence="1" type="ORF">ACH47X_04375</name>
</gene>
<accession>A0ABW7XF33</accession>
<organism evidence="1 2">
    <name type="scientific">Promicromonospora kroppenstedtii</name>
    <dbReference type="NCBI Taxonomy" id="440482"/>
    <lineage>
        <taxon>Bacteria</taxon>
        <taxon>Bacillati</taxon>
        <taxon>Actinomycetota</taxon>
        <taxon>Actinomycetes</taxon>
        <taxon>Micrococcales</taxon>
        <taxon>Promicromonosporaceae</taxon>
        <taxon>Promicromonospora</taxon>
    </lineage>
</organism>
<dbReference type="Proteomes" id="UP001611580">
    <property type="component" value="Unassembled WGS sequence"/>
</dbReference>
<proteinExistence type="predicted"/>
<evidence type="ECO:0000313" key="1">
    <source>
        <dbReference type="EMBL" id="MFI2486118.1"/>
    </source>
</evidence>
<sequence>MHEQLSDHLGTLWVMRLDLTETFAGVPARRVRDALRRPNSRWVTPYWLARAVNYPGDQAEDFVDALVSRGLVKRDEEEDVVKLTEQGIAFSQASLTTVTRKTADRVLHEFLDRVRALNADQDAFYQVPEVVVFGSYLTNAERLGDVDLAIQPVQVRMARDDEINSARPTWQHLRNKSRTLSLIELELHREWLSDKPHKIILADPEAAARGEAYQKAREERWRGR</sequence>
<evidence type="ECO:0000313" key="2">
    <source>
        <dbReference type="Proteomes" id="UP001611580"/>
    </source>
</evidence>
<name>A0ABW7XF33_9MICO</name>
<evidence type="ECO:0008006" key="3">
    <source>
        <dbReference type="Google" id="ProtNLM"/>
    </source>
</evidence>
<reference evidence="1 2" key="1">
    <citation type="submission" date="2024-10" db="EMBL/GenBank/DDBJ databases">
        <title>The Natural Products Discovery Center: Release of the First 8490 Sequenced Strains for Exploring Actinobacteria Biosynthetic Diversity.</title>
        <authorList>
            <person name="Kalkreuter E."/>
            <person name="Kautsar S.A."/>
            <person name="Yang D."/>
            <person name="Bader C.D."/>
            <person name="Teijaro C.N."/>
            <person name="Fluegel L."/>
            <person name="Davis C.M."/>
            <person name="Simpson J.R."/>
            <person name="Lauterbach L."/>
            <person name="Steele A.D."/>
            <person name="Gui C."/>
            <person name="Meng S."/>
            <person name="Li G."/>
            <person name="Viehrig K."/>
            <person name="Ye F."/>
            <person name="Su P."/>
            <person name="Kiefer A.F."/>
            <person name="Nichols A."/>
            <person name="Cepeda A.J."/>
            <person name="Yan W."/>
            <person name="Fan B."/>
            <person name="Jiang Y."/>
            <person name="Adhikari A."/>
            <person name="Zheng C.-J."/>
            <person name="Schuster L."/>
            <person name="Cowan T.M."/>
            <person name="Smanski M.J."/>
            <person name="Chevrette M.G."/>
            <person name="De Carvalho L.P.S."/>
            <person name="Shen B."/>
        </authorList>
    </citation>
    <scope>NUCLEOTIDE SEQUENCE [LARGE SCALE GENOMIC DNA]</scope>
    <source>
        <strain evidence="1 2">NPDC019481</strain>
    </source>
</reference>